<evidence type="ECO:0000256" key="11">
    <source>
        <dbReference type="RuleBase" id="RU003357"/>
    </source>
</evidence>
<dbReference type="InterPro" id="IPR000531">
    <property type="entry name" value="Beta-barrel_TonB"/>
</dbReference>
<dbReference type="STRING" id="1480615.AWJ14_12145"/>
<dbReference type="RefSeq" id="WP_066183095.1">
    <property type="nucleotide sequence ID" value="NZ_LQZT01000048.1"/>
</dbReference>
<gene>
    <name evidence="14" type="ORF">AWJ14_12145</name>
</gene>
<dbReference type="Pfam" id="PF00593">
    <property type="entry name" value="TonB_dep_Rec_b-barrel"/>
    <property type="match status" value="1"/>
</dbReference>
<dbReference type="SUPFAM" id="SSF56935">
    <property type="entry name" value="Porins"/>
    <property type="match status" value="1"/>
</dbReference>
<dbReference type="GO" id="GO:0006811">
    <property type="term" value="P:monoatomic ion transport"/>
    <property type="evidence" value="ECO:0007669"/>
    <property type="project" value="UniProtKB-KW"/>
</dbReference>
<evidence type="ECO:0000259" key="13">
    <source>
        <dbReference type="Pfam" id="PF07715"/>
    </source>
</evidence>
<evidence type="ECO:0000256" key="4">
    <source>
        <dbReference type="ARBA" id="ARBA00022692"/>
    </source>
</evidence>
<dbReference type="PROSITE" id="PS52016">
    <property type="entry name" value="TONB_DEPENDENT_REC_3"/>
    <property type="match status" value="1"/>
</dbReference>
<keyword evidence="7 11" id="KW-0798">TonB box</keyword>
<accession>A0A1C1YRG3</accession>
<dbReference type="InterPro" id="IPR012910">
    <property type="entry name" value="Plug_dom"/>
</dbReference>
<dbReference type="GO" id="GO:0009279">
    <property type="term" value="C:cell outer membrane"/>
    <property type="evidence" value="ECO:0007669"/>
    <property type="project" value="UniProtKB-SubCell"/>
</dbReference>
<evidence type="ECO:0000256" key="9">
    <source>
        <dbReference type="ARBA" id="ARBA00023237"/>
    </source>
</evidence>
<evidence type="ECO:0000256" key="2">
    <source>
        <dbReference type="ARBA" id="ARBA00022448"/>
    </source>
</evidence>
<evidence type="ECO:0000256" key="1">
    <source>
        <dbReference type="ARBA" id="ARBA00004571"/>
    </source>
</evidence>
<dbReference type="Proteomes" id="UP000094795">
    <property type="component" value="Unassembled WGS sequence"/>
</dbReference>
<dbReference type="AlphaFoldDB" id="A0A1C1YRG3"/>
<keyword evidence="3 10" id="KW-1134">Transmembrane beta strand</keyword>
<evidence type="ECO:0000256" key="8">
    <source>
        <dbReference type="ARBA" id="ARBA00023136"/>
    </source>
</evidence>
<comment type="caution">
    <text evidence="14">The sequence shown here is derived from an EMBL/GenBank/DDBJ whole genome shotgun (WGS) entry which is preliminary data.</text>
</comment>
<evidence type="ECO:0000313" key="14">
    <source>
        <dbReference type="EMBL" id="OCW55967.1"/>
    </source>
</evidence>
<keyword evidence="6" id="KW-0406">Ion transport</keyword>
<dbReference type="Gene3D" id="2.170.130.10">
    <property type="entry name" value="TonB-dependent receptor, plug domain"/>
    <property type="match status" value="1"/>
</dbReference>
<comment type="subcellular location">
    <subcellularLocation>
        <location evidence="1 10">Cell outer membrane</location>
        <topology evidence="1 10">Multi-pass membrane protein</topology>
    </subcellularLocation>
</comment>
<dbReference type="Pfam" id="PF07715">
    <property type="entry name" value="Plug"/>
    <property type="match status" value="1"/>
</dbReference>
<feature type="domain" description="TonB-dependent receptor plug" evidence="13">
    <location>
        <begin position="50"/>
        <end position="155"/>
    </location>
</feature>
<evidence type="ECO:0000256" key="10">
    <source>
        <dbReference type="PROSITE-ProRule" id="PRU01360"/>
    </source>
</evidence>
<evidence type="ECO:0000313" key="15">
    <source>
        <dbReference type="Proteomes" id="UP000094795"/>
    </source>
</evidence>
<feature type="domain" description="TonB-dependent receptor-like beta-barrel" evidence="12">
    <location>
        <begin position="254"/>
        <end position="634"/>
    </location>
</feature>
<keyword evidence="9 10" id="KW-0998">Cell outer membrane</keyword>
<keyword evidence="4 10" id="KW-0812">Transmembrane</keyword>
<evidence type="ECO:0008006" key="16">
    <source>
        <dbReference type="Google" id="ProtNLM"/>
    </source>
</evidence>
<sequence length="660" mass="72668">MHRTIYLAGAAALATTTLVFERQALAQDRDQPTQLETILVTDGLTPIEQEKSGRAFTVISGAQLEKDQVRYVTDALRQVPGFAVSRSGPNGSFTQVRVRGAEANHLLVMIDGVEAGDTWSSEFDFGGLLVDDIDRIEILRGPQSAFWGSNATAGVVNIITKRGSRDGWRVKARSETGTDGTFLGGVSLSGGAENYDVALSGVVRQNEGYNISDFGTEKDGDRNATLNGRFNIDVTDSLTLDGTLRYVNRKNETDPQDFSTSGFPDYLPGPNYGRIIDAPDWTKSRELTGSVGATLTSLDGALTQKMRFAARTAHRDSYASANDVPGAFDPAYTSDDGDRYTATYQASYSFDTPGLFDARHRITGGYEWEKESFKPSHNGVNYTRRTDAVVGEYRGEFLDQFNINAALRQDFNDRFDDATTYSLSGSWRIPGSETRLHASYGKGVTNPTFYEQFGYNPGYFIGNPDLKPEESKGWDIGIEQGFLDRRLVLDVTYFNQDLTNEIAYDAAYTSSVNLDGVSKRQGVEVSVRFDLQNGFTAGASYTYTDSTEQAAIGGPRIREARRPKHAGSLNAAYSFLDERARIFGEATFNGEMIDNAFVPSLPSRVTLDGFTVVNVGGSFRFTEHLEGYVRIENLFDEDYEEVFGYNTPGRTAYLGLKGSF</sequence>
<dbReference type="EMBL" id="LQZT01000048">
    <property type="protein sequence ID" value="OCW55967.1"/>
    <property type="molecule type" value="Genomic_DNA"/>
</dbReference>
<proteinExistence type="inferred from homology"/>
<dbReference type="InterPro" id="IPR039426">
    <property type="entry name" value="TonB-dep_rcpt-like"/>
</dbReference>
<keyword evidence="2 10" id="KW-0813">Transport</keyword>
<dbReference type="CDD" id="cd01347">
    <property type="entry name" value="ligand_gated_channel"/>
    <property type="match status" value="1"/>
</dbReference>
<evidence type="ECO:0000256" key="5">
    <source>
        <dbReference type="ARBA" id="ARBA00022729"/>
    </source>
</evidence>
<reference evidence="14 15" key="1">
    <citation type="submission" date="2015-12" db="EMBL/GenBank/DDBJ databases">
        <authorList>
            <person name="Shamseldin A."/>
            <person name="Moawad H."/>
            <person name="Abd El-Rahim W.M."/>
            <person name="Sadowsky M.J."/>
        </authorList>
    </citation>
    <scope>NUCLEOTIDE SEQUENCE [LARGE SCALE GENOMIC DNA]</scope>
    <source>
        <strain evidence="14 15">JC234</strain>
    </source>
</reference>
<dbReference type="PANTHER" id="PTHR30069:SF53">
    <property type="entry name" value="COLICIN I RECEPTOR-RELATED"/>
    <property type="match status" value="1"/>
</dbReference>
<evidence type="ECO:0000256" key="6">
    <source>
        <dbReference type="ARBA" id="ARBA00023065"/>
    </source>
</evidence>
<evidence type="ECO:0000256" key="3">
    <source>
        <dbReference type="ARBA" id="ARBA00022452"/>
    </source>
</evidence>
<organism evidence="14 15">
    <name type="scientific">Hoeflea olei</name>
    <dbReference type="NCBI Taxonomy" id="1480615"/>
    <lineage>
        <taxon>Bacteria</taxon>
        <taxon>Pseudomonadati</taxon>
        <taxon>Pseudomonadota</taxon>
        <taxon>Alphaproteobacteria</taxon>
        <taxon>Hyphomicrobiales</taxon>
        <taxon>Rhizobiaceae</taxon>
        <taxon>Hoeflea</taxon>
    </lineage>
</organism>
<dbReference type="GO" id="GO:0015889">
    <property type="term" value="P:cobalamin transport"/>
    <property type="evidence" value="ECO:0007669"/>
    <property type="project" value="TreeGrafter"/>
</dbReference>
<comment type="similarity">
    <text evidence="10 11">Belongs to the TonB-dependent receptor family.</text>
</comment>
<evidence type="ECO:0000256" key="7">
    <source>
        <dbReference type="ARBA" id="ARBA00023077"/>
    </source>
</evidence>
<keyword evidence="5" id="KW-0732">Signal</keyword>
<name>A0A1C1YRG3_9HYPH</name>
<keyword evidence="15" id="KW-1185">Reference proteome</keyword>
<evidence type="ECO:0000259" key="12">
    <source>
        <dbReference type="Pfam" id="PF00593"/>
    </source>
</evidence>
<dbReference type="InterPro" id="IPR037066">
    <property type="entry name" value="Plug_dom_sf"/>
</dbReference>
<dbReference type="PANTHER" id="PTHR30069">
    <property type="entry name" value="TONB-DEPENDENT OUTER MEMBRANE RECEPTOR"/>
    <property type="match status" value="1"/>
</dbReference>
<dbReference type="InterPro" id="IPR036942">
    <property type="entry name" value="Beta-barrel_TonB_sf"/>
</dbReference>
<protein>
    <recommendedName>
        <fullName evidence="16">TonB-dependent receptor</fullName>
    </recommendedName>
</protein>
<dbReference type="Gene3D" id="2.40.170.20">
    <property type="entry name" value="TonB-dependent receptor, beta-barrel domain"/>
    <property type="match status" value="1"/>
</dbReference>
<keyword evidence="8 10" id="KW-0472">Membrane</keyword>